<feature type="compositionally biased region" description="Polar residues" evidence="2">
    <location>
        <begin position="499"/>
        <end position="510"/>
    </location>
</feature>
<proteinExistence type="predicted"/>
<feature type="coiled-coil region" evidence="1">
    <location>
        <begin position="134"/>
        <end position="183"/>
    </location>
</feature>
<evidence type="ECO:0000256" key="2">
    <source>
        <dbReference type="SAM" id="MobiDB-lite"/>
    </source>
</evidence>
<feature type="compositionally biased region" description="Polar residues" evidence="2">
    <location>
        <begin position="343"/>
        <end position="354"/>
    </location>
</feature>
<feature type="region of interest" description="Disordered" evidence="2">
    <location>
        <begin position="409"/>
        <end position="445"/>
    </location>
</feature>
<dbReference type="AlphaFoldDB" id="A0A7S0PK50"/>
<feature type="compositionally biased region" description="Basic and acidic residues" evidence="2">
    <location>
        <begin position="425"/>
        <end position="441"/>
    </location>
</feature>
<name>A0A7S0PK50_9STRA</name>
<feature type="region of interest" description="Disordered" evidence="2">
    <location>
        <begin position="499"/>
        <end position="519"/>
    </location>
</feature>
<evidence type="ECO:0000256" key="1">
    <source>
        <dbReference type="SAM" id="Coils"/>
    </source>
</evidence>
<sequence length="519" mass="57547">MNDNVRDDDVSNVAQGQLSLLLDAVDARNQGQNSIQHQPTPQHQPSQPPSDSIASVAGLNRQLYGGQVPYLGNATSFVPATAQLGGGNITGADALNQADLNALLLRQRRLQQSQNDQALATAALLYGQQNVSAQQQQQQEMRQLQLQVQEDQVRQQLNLYMQMQGYQQQLNSLKNLQQQTQQHAPQQHTQQRSLFSQLDPAIQNGAGSLLNRGPGVGANHHLSLEGMNDQVFRQQRVHINNNNDNDMDYVLDGNKYGTCTNVNSAGNRQITILVPCRARGMPVEHNPKTAHFRISEDMKHGTELVCSFPACRKAGIKFCYCAFCQTPVAKRNFRKRHMHDNAETNNSTVASKDGTSVKRKHSDTTDEELESEKSSLPPNGAPSNSSNGMRSMTLPVKNSIRVAAIVEQSRKRKAVNEDPSQISNDDSKTSNHELVEKDSEKPNLPLTSFGDLSKICGNMQMRERTLREWIELLFVRPPTEDNDAMSNWLLRIISTASEANSGEPQNSEENVNAIKSEAI</sequence>
<protein>
    <submittedName>
        <fullName evidence="3">Uncharacterized protein</fullName>
    </submittedName>
</protein>
<organism evidence="3">
    <name type="scientific">Leptocylindrus aporus</name>
    <dbReference type="NCBI Taxonomy" id="1398097"/>
    <lineage>
        <taxon>Eukaryota</taxon>
        <taxon>Sar</taxon>
        <taxon>Stramenopiles</taxon>
        <taxon>Ochrophyta</taxon>
        <taxon>Bacillariophyta</taxon>
        <taxon>Coscinodiscophyceae</taxon>
        <taxon>Chaetocerotophycidae</taxon>
        <taxon>Leptocylindrales</taxon>
        <taxon>Leptocylindraceae</taxon>
        <taxon>Leptocylindrus</taxon>
    </lineage>
</organism>
<reference evidence="3" key="1">
    <citation type="submission" date="2021-01" db="EMBL/GenBank/DDBJ databases">
        <authorList>
            <person name="Corre E."/>
            <person name="Pelletier E."/>
            <person name="Niang G."/>
            <person name="Scheremetjew M."/>
            <person name="Finn R."/>
            <person name="Kale V."/>
            <person name="Holt S."/>
            <person name="Cochrane G."/>
            <person name="Meng A."/>
            <person name="Brown T."/>
            <person name="Cohen L."/>
        </authorList>
    </citation>
    <scope>NUCLEOTIDE SEQUENCE</scope>
    <source>
        <strain evidence="3">B651</strain>
    </source>
</reference>
<feature type="region of interest" description="Disordered" evidence="2">
    <location>
        <begin position="339"/>
        <end position="392"/>
    </location>
</feature>
<keyword evidence="1" id="KW-0175">Coiled coil</keyword>
<feature type="compositionally biased region" description="Polar residues" evidence="2">
    <location>
        <begin position="381"/>
        <end position="390"/>
    </location>
</feature>
<accession>A0A7S0PK50</accession>
<feature type="region of interest" description="Disordered" evidence="2">
    <location>
        <begin position="31"/>
        <end position="53"/>
    </location>
</feature>
<gene>
    <name evidence="3" type="ORF">LDAN0322_LOCUS1089</name>
</gene>
<evidence type="ECO:0000313" key="3">
    <source>
        <dbReference type="EMBL" id="CAD8574944.1"/>
    </source>
</evidence>
<feature type="compositionally biased region" description="Low complexity" evidence="2">
    <location>
        <begin position="36"/>
        <end position="45"/>
    </location>
</feature>
<dbReference type="EMBL" id="HBEU01001637">
    <property type="protein sequence ID" value="CAD8574944.1"/>
    <property type="molecule type" value="Transcribed_RNA"/>
</dbReference>